<accession>A0A2I1FZ60</accession>
<dbReference type="SUPFAM" id="SSF48264">
    <property type="entry name" value="Cytochrome P450"/>
    <property type="match status" value="1"/>
</dbReference>
<name>A0A2I1FZ60_9GLOM</name>
<evidence type="ECO:0000313" key="7">
    <source>
        <dbReference type="EMBL" id="PKY39669.1"/>
    </source>
</evidence>
<dbReference type="PRINTS" id="PR00465">
    <property type="entry name" value="EP450IV"/>
</dbReference>
<feature type="binding site" description="axial binding residue" evidence="5">
    <location>
        <position position="458"/>
    </location>
    <ligand>
        <name>heme</name>
        <dbReference type="ChEBI" id="CHEBI:30413"/>
    </ligand>
    <ligandPart>
        <name>Fe</name>
        <dbReference type="ChEBI" id="CHEBI:18248"/>
    </ligandPart>
</feature>
<dbReference type="Gene3D" id="1.10.630.10">
    <property type="entry name" value="Cytochrome P450"/>
    <property type="match status" value="1"/>
</dbReference>
<comment type="caution">
    <text evidence="7">The sequence shown here is derived from an EMBL/GenBank/DDBJ whole genome shotgun (WGS) entry which is preliminary data.</text>
</comment>
<dbReference type="GO" id="GO:0016705">
    <property type="term" value="F:oxidoreductase activity, acting on paired donors, with incorporation or reduction of molecular oxygen"/>
    <property type="evidence" value="ECO:0007669"/>
    <property type="project" value="InterPro"/>
</dbReference>
<dbReference type="CDD" id="cd11069">
    <property type="entry name" value="CYP_FUM15-like"/>
    <property type="match status" value="1"/>
</dbReference>
<dbReference type="InterPro" id="IPR050121">
    <property type="entry name" value="Cytochrome_P450_monoxygenase"/>
</dbReference>
<dbReference type="InterPro" id="IPR001128">
    <property type="entry name" value="Cyt_P450"/>
</dbReference>
<keyword evidence="8" id="KW-1185">Reference proteome</keyword>
<evidence type="ECO:0000313" key="8">
    <source>
        <dbReference type="Proteomes" id="UP000234323"/>
    </source>
</evidence>
<evidence type="ECO:0000256" key="4">
    <source>
        <dbReference type="ARBA" id="ARBA00023004"/>
    </source>
</evidence>
<dbReference type="InterPro" id="IPR036396">
    <property type="entry name" value="Cyt_P450_sf"/>
</dbReference>
<sequence length="512" mass="57917">MLESTSLASFFVLGVIGWITYKIFIWPFYVSPLRKIPGPPSDNPISGNLKSIITGESNSFIEPQLKWVRKYGNIVKYNGLFNKPTLFVADPKIIQEITLSKTYDFVKPYNKSAIAILGNGLVFAEGDVHKRQRKMMTPAFTHSNIKEMVPTFIRVTSTLKGLIEKEINQGNSNINLTPYISKTTLDIIGLVGFNYEFNSLTSPNVLAEAYASIFNNQLNTLQAAVILLANYIPFLRDIPVDMNVKFKNACATIERESKKLAEKKFKEAENGELENKDLLSLLINTNKTLPDEEKMTHEELKNQIMTFLIAGHETTNVTTCWALYSLAQHPHEQDLLREELVKAFPDKSNFNPTYDEINSLEYLNCVIKETLRLNTPVPAVRRTNLKDEVLGEHLIPKACYYTYINTEIFIGISVLQKSTEIWGPRADDFDPKRWLDPSLIKNITNLNYLPFLNGARGCIGNKVALAEAKILLGMLIRNFVFQPIEGVQIKKRVFPSPKVEPYLGLAVSIVES</sequence>
<comment type="cofactor">
    <cofactor evidence="1 5">
        <name>heme</name>
        <dbReference type="ChEBI" id="CHEBI:30413"/>
    </cofactor>
</comment>
<dbReference type="Proteomes" id="UP000234323">
    <property type="component" value="Unassembled WGS sequence"/>
</dbReference>
<keyword evidence="6" id="KW-0812">Transmembrane</keyword>
<keyword evidence="5" id="KW-0349">Heme</keyword>
<dbReference type="GO" id="GO:0020037">
    <property type="term" value="F:heme binding"/>
    <property type="evidence" value="ECO:0007669"/>
    <property type="project" value="InterPro"/>
</dbReference>
<dbReference type="GO" id="GO:0005506">
    <property type="term" value="F:iron ion binding"/>
    <property type="evidence" value="ECO:0007669"/>
    <property type="project" value="InterPro"/>
</dbReference>
<organism evidence="7 8">
    <name type="scientific">Rhizophagus irregularis</name>
    <dbReference type="NCBI Taxonomy" id="588596"/>
    <lineage>
        <taxon>Eukaryota</taxon>
        <taxon>Fungi</taxon>
        <taxon>Fungi incertae sedis</taxon>
        <taxon>Mucoromycota</taxon>
        <taxon>Glomeromycotina</taxon>
        <taxon>Glomeromycetes</taxon>
        <taxon>Glomerales</taxon>
        <taxon>Glomeraceae</taxon>
        <taxon>Rhizophagus</taxon>
    </lineage>
</organism>
<dbReference type="VEuPathDB" id="FungiDB:RhiirA1_363007"/>
<evidence type="ECO:0000256" key="1">
    <source>
        <dbReference type="ARBA" id="ARBA00001971"/>
    </source>
</evidence>
<proteinExistence type="inferred from homology"/>
<dbReference type="InterPro" id="IPR002403">
    <property type="entry name" value="Cyt_P450_E_grp-IV"/>
</dbReference>
<dbReference type="GO" id="GO:0004497">
    <property type="term" value="F:monooxygenase activity"/>
    <property type="evidence" value="ECO:0007669"/>
    <property type="project" value="InterPro"/>
</dbReference>
<evidence type="ECO:0000256" key="3">
    <source>
        <dbReference type="ARBA" id="ARBA00022723"/>
    </source>
</evidence>
<dbReference type="EMBL" id="LLXI01000071">
    <property type="protein sequence ID" value="PKY39669.1"/>
    <property type="molecule type" value="Genomic_DNA"/>
</dbReference>
<evidence type="ECO:0000256" key="5">
    <source>
        <dbReference type="PIRSR" id="PIRSR602403-1"/>
    </source>
</evidence>
<feature type="transmembrane region" description="Helical" evidence="6">
    <location>
        <begin position="7"/>
        <end position="29"/>
    </location>
</feature>
<gene>
    <name evidence="7" type="ORF">RhiirA4_352246</name>
</gene>
<protein>
    <submittedName>
        <fullName evidence="7">Cytochrome P450</fullName>
    </submittedName>
</protein>
<dbReference type="VEuPathDB" id="FungiDB:RhiirFUN_005582"/>
<comment type="similarity">
    <text evidence="2">Belongs to the cytochrome P450 family.</text>
</comment>
<evidence type="ECO:0000256" key="6">
    <source>
        <dbReference type="SAM" id="Phobius"/>
    </source>
</evidence>
<keyword evidence="3 5" id="KW-0479">Metal-binding</keyword>
<reference evidence="7 8" key="1">
    <citation type="submission" date="2015-10" db="EMBL/GenBank/DDBJ databases">
        <title>Genome analyses suggest a sexual origin of heterokaryosis in a supposedly ancient asexual fungus.</title>
        <authorList>
            <person name="Ropars J."/>
            <person name="Sedzielewska K."/>
            <person name="Noel J."/>
            <person name="Charron P."/>
            <person name="Farinelli L."/>
            <person name="Marton T."/>
            <person name="Kruger M."/>
            <person name="Pelin A."/>
            <person name="Brachmann A."/>
            <person name="Corradi N."/>
        </authorList>
    </citation>
    <scope>NUCLEOTIDE SEQUENCE [LARGE SCALE GENOMIC DNA]</scope>
    <source>
        <strain evidence="7 8">A4</strain>
    </source>
</reference>
<dbReference type="VEuPathDB" id="FungiDB:FUN_005866"/>
<dbReference type="PRINTS" id="PR00385">
    <property type="entry name" value="P450"/>
</dbReference>
<dbReference type="PANTHER" id="PTHR24305">
    <property type="entry name" value="CYTOCHROME P450"/>
    <property type="match status" value="1"/>
</dbReference>
<dbReference type="AlphaFoldDB" id="A0A2I1FZ60"/>
<keyword evidence="6" id="KW-1133">Transmembrane helix</keyword>
<evidence type="ECO:0000256" key="2">
    <source>
        <dbReference type="ARBA" id="ARBA00010617"/>
    </source>
</evidence>
<keyword evidence="4 5" id="KW-0408">Iron</keyword>
<keyword evidence="6" id="KW-0472">Membrane</keyword>
<dbReference type="PANTHER" id="PTHR24305:SF166">
    <property type="entry name" value="CYTOCHROME P450 12A4, MITOCHONDRIAL-RELATED"/>
    <property type="match status" value="1"/>
</dbReference>
<dbReference type="Pfam" id="PF00067">
    <property type="entry name" value="p450"/>
    <property type="match status" value="1"/>
</dbReference>